<evidence type="ECO:0000256" key="3">
    <source>
        <dbReference type="ARBA" id="ARBA00022679"/>
    </source>
</evidence>
<dbReference type="RefSeq" id="WP_027951455.1">
    <property type="nucleotide sequence ID" value="NZ_JADU01000001.1"/>
</dbReference>
<keyword evidence="4" id="KW-0479">Metal-binding</keyword>
<name>A0ABV5ZKK7_9BACT</name>
<reference evidence="11 12" key="1">
    <citation type="submission" date="2024-09" db="EMBL/GenBank/DDBJ databases">
        <authorList>
            <person name="Sun Q."/>
            <person name="Mori K."/>
        </authorList>
    </citation>
    <scope>NUCLEOTIDE SEQUENCE [LARGE SCALE GENOMIC DNA]</scope>
    <source>
        <strain evidence="11 12">ATCC 51272</strain>
    </source>
</reference>
<evidence type="ECO:0000313" key="12">
    <source>
        <dbReference type="Proteomes" id="UP001589688"/>
    </source>
</evidence>
<dbReference type="PANTHER" id="PTHR30616">
    <property type="entry name" value="UNCHARACTERIZED PROTEIN YFIH"/>
    <property type="match status" value="1"/>
</dbReference>
<comment type="similarity">
    <text evidence="2 10">Belongs to the purine nucleoside phosphorylase YfiH/LACC1 family.</text>
</comment>
<dbReference type="PANTHER" id="PTHR30616:SF2">
    <property type="entry name" value="PURINE NUCLEOSIDE PHOSPHORYLASE LACC1"/>
    <property type="match status" value="1"/>
</dbReference>
<dbReference type="InterPro" id="IPR038371">
    <property type="entry name" value="Cu_polyphenol_OxRdtase_sf"/>
</dbReference>
<keyword evidence="3" id="KW-0808">Transferase</keyword>
<keyword evidence="12" id="KW-1185">Reference proteome</keyword>
<evidence type="ECO:0000256" key="5">
    <source>
        <dbReference type="ARBA" id="ARBA00022801"/>
    </source>
</evidence>
<dbReference type="SUPFAM" id="SSF64438">
    <property type="entry name" value="CNF1/YfiH-like putative cysteine hydrolases"/>
    <property type="match status" value="1"/>
</dbReference>
<sequence length="259" mass="28224">MSPVLTRYDLASPAATAFSTTRREGYSRGAYGRMNINPYCGDAPEHVAANRRLLAESLGVAESRLVVPHQVHGTVCRVVDESLFGLSAEARTAVLEGADALLTNCRGTCIGVSTADCIPVLLYDRAHHAAAAIHAGWRGTVQRIVARAVGRMNEAYHTQPQDLMAVIGPGISLARFEVGQEVYDAFAQAGHDMARIARRQDKWHIDLPLCNRLQLEQAGLHAEHITMSGICTYDRVDDYFSARRLGTASGRIYTGIVLH</sequence>
<evidence type="ECO:0000313" key="11">
    <source>
        <dbReference type="EMBL" id="MFB9897911.1"/>
    </source>
</evidence>
<evidence type="ECO:0000256" key="2">
    <source>
        <dbReference type="ARBA" id="ARBA00007353"/>
    </source>
</evidence>
<comment type="catalytic activity">
    <reaction evidence="9">
        <text>S-methyl-5'-thioadenosine + phosphate = 5-(methylsulfanyl)-alpha-D-ribose 1-phosphate + adenine</text>
        <dbReference type="Rhea" id="RHEA:11852"/>
        <dbReference type="ChEBI" id="CHEBI:16708"/>
        <dbReference type="ChEBI" id="CHEBI:17509"/>
        <dbReference type="ChEBI" id="CHEBI:43474"/>
        <dbReference type="ChEBI" id="CHEBI:58533"/>
        <dbReference type="EC" id="2.4.2.28"/>
    </reaction>
    <physiologicalReaction direction="left-to-right" evidence="9">
        <dbReference type="Rhea" id="RHEA:11853"/>
    </physiologicalReaction>
</comment>
<comment type="catalytic activity">
    <reaction evidence="7">
        <text>adenosine + H2O + H(+) = inosine + NH4(+)</text>
        <dbReference type="Rhea" id="RHEA:24408"/>
        <dbReference type="ChEBI" id="CHEBI:15377"/>
        <dbReference type="ChEBI" id="CHEBI:15378"/>
        <dbReference type="ChEBI" id="CHEBI:16335"/>
        <dbReference type="ChEBI" id="CHEBI:17596"/>
        <dbReference type="ChEBI" id="CHEBI:28938"/>
        <dbReference type="EC" id="3.5.4.4"/>
    </reaction>
    <physiologicalReaction direction="left-to-right" evidence="7">
        <dbReference type="Rhea" id="RHEA:24409"/>
    </physiologicalReaction>
</comment>
<protein>
    <recommendedName>
        <fullName evidence="10">Purine nucleoside phosphorylase</fullName>
    </recommendedName>
</protein>
<dbReference type="CDD" id="cd16833">
    <property type="entry name" value="YfiH"/>
    <property type="match status" value="1"/>
</dbReference>
<gene>
    <name evidence="11" type="primary">pgeF</name>
    <name evidence="11" type="ORF">ACFFK8_08905</name>
</gene>
<dbReference type="InterPro" id="IPR011324">
    <property type="entry name" value="Cytotoxic_necrot_fac-like_cat"/>
</dbReference>
<comment type="caution">
    <text evidence="11">The sequence shown here is derived from an EMBL/GenBank/DDBJ whole genome shotgun (WGS) entry which is preliminary data.</text>
</comment>
<accession>A0ABV5ZKK7</accession>
<evidence type="ECO:0000256" key="8">
    <source>
        <dbReference type="ARBA" id="ARBA00048968"/>
    </source>
</evidence>
<evidence type="ECO:0000256" key="7">
    <source>
        <dbReference type="ARBA" id="ARBA00047989"/>
    </source>
</evidence>
<dbReference type="EMBL" id="JBHLZF010000002">
    <property type="protein sequence ID" value="MFB9897911.1"/>
    <property type="molecule type" value="Genomic_DNA"/>
</dbReference>
<evidence type="ECO:0000256" key="6">
    <source>
        <dbReference type="ARBA" id="ARBA00022833"/>
    </source>
</evidence>
<evidence type="ECO:0000256" key="1">
    <source>
        <dbReference type="ARBA" id="ARBA00000553"/>
    </source>
</evidence>
<dbReference type="NCBIfam" id="TIGR00726">
    <property type="entry name" value="peptidoglycan editing factor PgeF"/>
    <property type="match status" value="1"/>
</dbReference>
<evidence type="ECO:0000256" key="10">
    <source>
        <dbReference type="RuleBase" id="RU361274"/>
    </source>
</evidence>
<dbReference type="Proteomes" id="UP001589688">
    <property type="component" value="Unassembled WGS sequence"/>
</dbReference>
<dbReference type="Gene3D" id="3.60.140.10">
    <property type="entry name" value="CNF1/YfiH-like putative cysteine hydrolases"/>
    <property type="match status" value="1"/>
</dbReference>
<organism evidence="11 12">
    <name type="scientific">Hallella seregens ATCC 51272</name>
    <dbReference type="NCBI Taxonomy" id="1336250"/>
    <lineage>
        <taxon>Bacteria</taxon>
        <taxon>Pseudomonadati</taxon>
        <taxon>Bacteroidota</taxon>
        <taxon>Bacteroidia</taxon>
        <taxon>Bacteroidales</taxon>
        <taxon>Prevotellaceae</taxon>
        <taxon>Hallella</taxon>
    </lineage>
</organism>
<dbReference type="Pfam" id="PF02578">
    <property type="entry name" value="Cu-oxidase_4"/>
    <property type="match status" value="1"/>
</dbReference>
<evidence type="ECO:0000256" key="9">
    <source>
        <dbReference type="ARBA" id="ARBA00049893"/>
    </source>
</evidence>
<comment type="catalytic activity">
    <reaction evidence="8">
        <text>adenosine + phosphate = alpha-D-ribose 1-phosphate + adenine</text>
        <dbReference type="Rhea" id="RHEA:27642"/>
        <dbReference type="ChEBI" id="CHEBI:16335"/>
        <dbReference type="ChEBI" id="CHEBI:16708"/>
        <dbReference type="ChEBI" id="CHEBI:43474"/>
        <dbReference type="ChEBI" id="CHEBI:57720"/>
        <dbReference type="EC" id="2.4.2.1"/>
    </reaction>
    <physiologicalReaction direction="left-to-right" evidence="8">
        <dbReference type="Rhea" id="RHEA:27643"/>
    </physiologicalReaction>
</comment>
<dbReference type="InterPro" id="IPR003730">
    <property type="entry name" value="Cu_polyphenol_OxRdtase"/>
</dbReference>
<keyword evidence="6" id="KW-0862">Zinc</keyword>
<proteinExistence type="inferred from homology"/>
<keyword evidence="5" id="KW-0378">Hydrolase</keyword>
<comment type="catalytic activity">
    <reaction evidence="1">
        <text>inosine + phosphate = alpha-D-ribose 1-phosphate + hypoxanthine</text>
        <dbReference type="Rhea" id="RHEA:27646"/>
        <dbReference type="ChEBI" id="CHEBI:17368"/>
        <dbReference type="ChEBI" id="CHEBI:17596"/>
        <dbReference type="ChEBI" id="CHEBI:43474"/>
        <dbReference type="ChEBI" id="CHEBI:57720"/>
        <dbReference type="EC" id="2.4.2.1"/>
    </reaction>
    <physiologicalReaction direction="left-to-right" evidence="1">
        <dbReference type="Rhea" id="RHEA:27647"/>
    </physiologicalReaction>
</comment>
<evidence type="ECO:0000256" key="4">
    <source>
        <dbReference type="ARBA" id="ARBA00022723"/>
    </source>
</evidence>